<evidence type="ECO:0000256" key="3">
    <source>
        <dbReference type="PROSITE-ProRule" id="PRU00335"/>
    </source>
</evidence>
<dbReference type="InterPro" id="IPR009057">
    <property type="entry name" value="Homeodomain-like_sf"/>
</dbReference>
<dbReference type="Pfam" id="PF00440">
    <property type="entry name" value="TetR_N"/>
    <property type="match status" value="1"/>
</dbReference>
<dbReference type="PROSITE" id="PS01081">
    <property type="entry name" value="HTH_TETR_1"/>
    <property type="match status" value="1"/>
</dbReference>
<evidence type="ECO:0000259" key="4">
    <source>
        <dbReference type="PROSITE" id="PS50977"/>
    </source>
</evidence>
<evidence type="ECO:0000256" key="1">
    <source>
        <dbReference type="ARBA" id="ARBA00022491"/>
    </source>
</evidence>
<dbReference type="InterPro" id="IPR050624">
    <property type="entry name" value="HTH-type_Tx_Regulator"/>
</dbReference>
<feature type="domain" description="HTH tetR-type" evidence="4">
    <location>
        <begin position="1"/>
        <end position="59"/>
    </location>
</feature>
<reference evidence="5 6" key="1">
    <citation type="submission" date="2019-11" db="EMBL/GenBank/DDBJ databases">
        <title>Genome sequences of 17 halophilic strains isolated from different environments.</title>
        <authorList>
            <person name="Furrow R.E."/>
        </authorList>
    </citation>
    <scope>NUCLEOTIDE SEQUENCE [LARGE SCALE GENOMIC DNA]</scope>
    <source>
        <strain evidence="5 6">22511_23_Filter</strain>
    </source>
</reference>
<dbReference type="Pfam" id="PF17932">
    <property type="entry name" value="TetR_C_24"/>
    <property type="match status" value="1"/>
</dbReference>
<dbReference type="Gene3D" id="1.10.10.60">
    <property type="entry name" value="Homeodomain-like"/>
    <property type="match status" value="1"/>
</dbReference>
<dbReference type="PANTHER" id="PTHR43479:SF11">
    <property type="entry name" value="ACREF_ENVCD OPERON REPRESSOR-RELATED"/>
    <property type="match status" value="1"/>
</dbReference>
<evidence type="ECO:0000256" key="2">
    <source>
        <dbReference type="ARBA" id="ARBA00023125"/>
    </source>
</evidence>
<dbReference type="InterPro" id="IPR023772">
    <property type="entry name" value="DNA-bd_HTH_TetR-type_CS"/>
</dbReference>
<dbReference type="GO" id="GO:0003677">
    <property type="term" value="F:DNA binding"/>
    <property type="evidence" value="ECO:0007669"/>
    <property type="project" value="UniProtKB-UniRule"/>
</dbReference>
<dbReference type="EMBL" id="WMET01000003">
    <property type="protein sequence ID" value="MYL20852.1"/>
    <property type="molecule type" value="Genomic_DNA"/>
</dbReference>
<dbReference type="Proteomes" id="UP000460949">
    <property type="component" value="Unassembled WGS sequence"/>
</dbReference>
<dbReference type="PROSITE" id="PS50977">
    <property type="entry name" value="HTH_TETR_2"/>
    <property type="match status" value="1"/>
</dbReference>
<evidence type="ECO:0000313" key="6">
    <source>
        <dbReference type="Proteomes" id="UP000460949"/>
    </source>
</evidence>
<dbReference type="RefSeq" id="WP_160838021.1">
    <property type="nucleotide sequence ID" value="NZ_WMET01000003.1"/>
</dbReference>
<feature type="DNA-binding region" description="H-T-H motif" evidence="3">
    <location>
        <begin position="22"/>
        <end position="41"/>
    </location>
</feature>
<dbReference type="Gene3D" id="1.10.357.10">
    <property type="entry name" value="Tetracycline Repressor, domain 2"/>
    <property type="match status" value="1"/>
</dbReference>
<name>A0A845DX05_9BACI</name>
<gene>
    <name evidence="5" type="ORF">GLW04_13195</name>
</gene>
<dbReference type="PANTHER" id="PTHR43479">
    <property type="entry name" value="ACREF/ENVCD OPERON REPRESSOR-RELATED"/>
    <property type="match status" value="1"/>
</dbReference>
<keyword evidence="1" id="KW-0678">Repressor</keyword>
<organism evidence="5 6">
    <name type="scientific">Halobacillus litoralis</name>
    <dbReference type="NCBI Taxonomy" id="45668"/>
    <lineage>
        <taxon>Bacteria</taxon>
        <taxon>Bacillati</taxon>
        <taxon>Bacillota</taxon>
        <taxon>Bacilli</taxon>
        <taxon>Bacillales</taxon>
        <taxon>Bacillaceae</taxon>
        <taxon>Halobacillus</taxon>
    </lineage>
</organism>
<dbReference type="InterPro" id="IPR036271">
    <property type="entry name" value="Tet_transcr_reg_TetR-rel_C_sf"/>
</dbReference>
<dbReference type="SUPFAM" id="SSF48498">
    <property type="entry name" value="Tetracyclin repressor-like, C-terminal domain"/>
    <property type="match status" value="1"/>
</dbReference>
<protein>
    <submittedName>
        <fullName evidence="5">TetR family transcriptional regulator</fullName>
    </submittedName>
</protein>
<dbReference type="InterPro" id="IPR041490">
    <property type="entry name" value="KstR2_TetR_C"/>
</dbReference>
<keyword evidence="2 3" id="KW-0238">DNA-binding</keyword>
<dbReference type="InterPro" id="IPR001647">
    <property type="entry name" value="HTH_TetR"/>
</dbReference>
<proteinExistence type="predicted"/>
<dbReference type="AlphaFoldDB" id="A0A845DX05"/>
<sequence>MKQEIIQTSIHLFDKKGFTETSLQEIVEEIGVTKGTFYYYFKNKQELLTDIHLDFIEFLLGNQQKILNDTKQNSKDKLRSMIFMVLDSIKYRKKSARIFFREIRNLGPDYLEQIVEKRDQFRVNLQQLVEEGIEKGDFQSNLDPNMVTRGILGMTNWSYYWFDPDREVSAEELTNIYLSMILNGISSNE</sequence>
<dbReference type="SUPFAM" id="SSF46689">
    <property type="entry name" value="Homeodomain-like"/>
    <property type="match status" value="1"/>
</dbReference>
<accession>A0A845DX05</accession>
<comment type="caution">
    <text evidence="5">The sequence shown here is derived from an EMBL/GenBank/DDBJ whole genome shotgun (WGS) entry which is preliminary data.</text>
</comment>
<dbReference type="PRINTS" id="PR00455">
    <property type="entry name" value="HTHTETR"/>
</dbReference>
<evidence type="ECO:0000313" key="5">
    <source>
        <dbReference type="EMBL" id="MYL20852.1"/>
    </source>
</evidence>